<protein>
    <submittedName>
        <fullName evidence="1">Uncharacterized protein</fullName>
    </submittedName>
</protein>
<comment type="caution">
    <text evidence="1">The sequence shown here is derived from an EMBL/GenBank/DDBJ whole genome shotgun (WGS) entry which is preliminary data.</text>
</comment>
<name>A0ACC1UBH2_9AGAR</name>
<dbReference type="Proteomes" id="UP001163835">
    <property type="component" value="Unassembled WGS sequence"/>
</dbReference>
<evidence type="ECO:0000313" key="1">
    <source>
        <dbReference type="EMBL" id="KAJ3814019.1"/>
    </source>
</evidence>
<organism evidence="1 2">
    <name type="scientific">Lentinula aff. lateritia</name>
    <dbReference type="NCBI Taxonomy" id="2804960"/>
    <lineage>
        <taxon>Eukaryota</taxon>
        <taxon>Fungi</taxon>
        <taxon>Dikarya</taxon>
        <taxon>Basidiomycota</taxon>
        <taxon>Agaricomycotina</taxon>
        <taxon>Agaricomycetes</taxon>
        <taxon>Agaricomycetidae</taxon>
        <taxon>Agaricales</taxon>
        <taxon>Marasmiineae</taxon>
        <taxon>Omphalotaceae</taxon>
        <taxon>Lentinula</taxon>
    </lineage>
</organism>
<dbReference type="EMBL" id="MU794978">
    <property type="protein sequence ID" value="KAJ3814019.1"/>
    <property type="molecule type" value="Genomic_DNA"/>
</dbReference>
<keyword evidence="2" id="KW-1185">Reference proteome</keyword>
<proteinExistence type="predicted"/>
<accession>A0ACC1UBH2</accession>
<evidence type="ECO:0000313" key="2">
    <source>
        <dbReference type="Proteomes" id="UP001163835"/>
    </source>
</evidence>
<gene>
    <name evidence="1" type="ORF">F5876DRAFT_62672</name>
</gene>
<sequence>MPDPNPNLYWATAGDGPRHALHMGYPLVSWGISVGRRNNNGTLLSHILLAGKQTWRTWGSLRRGEFTIKKADKIKTNLLKSERAREMRHNPNRKSCILIPQIDRSRATQDEWVKRFLWYLHEWIMVTTRTVNSIDCWFWRNSTECKVPVPHTYTFLSFPGWKHRSRRLLRSNAKSDRWTVEVVLVRKMPDADLPFSCPPLGDRNSMKSPTVGKNMTSLTMQGFGGGGQ</sequence>
<reference evidence="1" key="1">
    <citation type="submission" date="2022-09" db="EMBL/GenBank/DDBJ databases">
        <title>A Global Phylogenomic Analysis of the Shiitake Genus Lentinula.</title>
        <authorList>
            <consortium name="DOE Joint Genome Institute"/>
            <person name="Sierra-Patev S."/>
            <person name="Min B."/>
            <person name="Naranjo-Ortiz M."/>
            <person name="Looney B."/>
            <person name="Konkel Z."/>
            <person name="Slot J.C."/>
            <person name="Sakamoto Y."/>
            <person name="Steenwyk J.L."/>
            <person name="Rokas A."/>
            <person name="Carro J."/>
            <person name="Camarero S."/>
            <person name="Ferreira P."/>
            <person name="Molpeceres G."/>
            <person name="Ruiz-Duenas F.J."/>
            <person name="Serrano A."/>
            <person name="Henrissat B."/>
            <person name="Drula E."/>
            <person name="Hughes K.W."/>
            <person name="Mata J.L."/>
            <person name="Ishikawa N.K."/>
            <person name="Vargas-Isla R."/>
            <person name="Ushijima S."/>
            <person name="Smith C.A."/>
            <person name="Ahrendt S."/>
            <person name="Andreopoulos W."/>
            <person name="He G."/>
            <person name="Labutti K."/>
            <person name="Lipzen A."/>
            <person name="Ng V."/>
            <person name="Riley R."/>
            <person name="Sandor L."/>
            <person name="Barry K."/>
            <person name="Martinez A.T."/>
            <person name="Xiao Y."/>
            <person name="Gibbons J.G."/>
            <person name="Terashima K."/>
            <person name="Grigoriev I.V."/>
            <person name="Hibbett D.S."/>
        </authorList>
    </citation>
    <scope>NUCLEOTIDE SEQUENCE</scope>
    <source>
        <strain evidence="1">TMI1499</strain>
    </source>
</reference>